<dbReference type="InterPro" id="IPR012337">
    <property type="entry name" value="RNaseH-like_sf"/>
</dbReference>
<dbReference type="SMART" id="SM00479">
    <property type="entry name" value="EXOIII"/>
    <property type="match status" value="1"/>
</dbReference>
<comment type="caution">
    <text evidence="5">The sequence shown here is derived from an EMBL/GenBank/DDBJ whole genome shotgun (WGS) entry which is preliminary data.</text>
</comment>
<dbReference type="InterPro" id="IPR013520">
    <property type="entry name" value="Ribonucl_H"/>
</dbReference>
<name>A0ABP7ATI1_9MICO</name>
<dbReference type="EMBL" id="BAAAYU010000005">
    <property type="protein sequence ID" value="GAA3639778.1"/>
    <property type="molecule type" value="Genomic_DNA"/>
</dbReference>
<dbReference type="CDD" id="cd06127">
    <property type="entry name" value="DEDDh"/>
    <property type="match status" value="1"/>
</dbReference>
<dbReference type="Pfam" id="PF00929">
    <property type="entry name" value="RNase_T"/>
    <property type="match status" value="1"/>
</dbReference>
<evidence type="ECO:0000259" key="4">
    <source>
        <dbReference type="SMART" id="SM00479"/>
    </source>
</evidence>
<evidence type="ECO:0000256" key="3">
    <source>
        <dbReference type="ARBA" id="ARBA00022839"/>
    </source>
</evidence>
<dbReference type="InterPro" id="IPR036397">
    <property type="entry name" value="RNaseH_sf"/>
</dbReference>
<dbReference type="RefSeq" id="WP_344738896.1">
    <property type="nucleotide sequence ID" value="NZ_BAAAYU010000005.1"/>
</dbReference>
<dbReference type="Proteomes" id="UP001501697">
    <property type="component" value="Unassembled WGS sequence"/>
</dbReference>
<dbReference type="PANTHER" id="PTHR30231">
    <property type="entry name" value="DNA POLYMERASE III SUBUNIT EPSILON"/>
    <property type="match status" value="1"/>
</dbReference>
<keyword evidence="3" id="KW-0269">Exonuclease</keyword>
<accession>A0ABP7ATI1</accession>
<dbReference type="PANTHER" id="PTHR30231:SF4">
    <property type="entry name" value="PROTEIN NEN2"/>
    <property type="match status" value="1"/>
</dbReference>
<gene>
    <name evidence="5" type="ORF">GCM10022200_24080</name>
</gene>
<proteinExistence type="predicted"/>
<protein>
    <recommendedName>
        <fullName evidence="4">Exonuclease domain-containing protein</fullName>
    </recommendedName>
</protein>
<evidence type="ECO:0000256" key="1">
    <source>
        <dbReference type="ARBA" id="ARBA00022722"/>
    </source>
</evidence>
<evidence type="ECO:0000313" key="6">
    <source>
        <dbReference type="Proteomes" id="UP001501697"/>
    </source>
</evidence>
<feature type="domain" description="Exonuclease" evidence="4">
    <location>
        <begin position="15"/>
        <end position="190"/>
    </location>
</feature>
<keyword evidence="1" id="KW-0540">Nuclease</keyword>
<organism evidence="5 6">
    <name type="scientific">Microbacterium awajiense</name>
    <dbReference type="NCBI Taxonomy" id="415214"/>
    <lineage>
        <taxon>Bacteria</taxon>
        <taxon>Bacillati</taxon>
        <taxon>Actinomycetota</taxon>
        <taxon>Actinomycetes</taxon>
        <taxon>Micrococcales</taxon>
        <taxon>Microbacteriaceae</taxon>
        <taxon>Microbacterium</taxon>
    </lineage>
</organism>
<dbReference type="Gene3D" id="3.30.420.10">
    <property type="entry name" value="Ribonuclease H-like superfamily/Ribonuclease H"/>
    <property type="match status" value="1"/>
</dbReference>
<reference evidence="6" key="1">
    <citation type="journal article" date="2019" name="Int. J. Syst. Evol. Microbiol.">
        <title>The Global Catalogue of Microorganisms (GCM) 10K type strain sequencing project: providing services to taxonomists for standard genome sequencing and annotation.</title>
        <authorList>
            <consortium name="The Broad Institute Genomics Platform"/>
            <consortium name="The Broad Institute Genome Sequencing Center for Infectious Disease"/>
            <person name="Wu L."/>
            <person name="Ma J."/>
        </authorList>
    </citation>
    <scope>NUCLEOTIDE SEQUENCE [LARGE SCALE GENOMIC DNA]</scope>
    <source>
        <strain evidence="6">JCM 16544</strain>
    </source>
</reference>
<keyword evidence="6" id="KW-1185">Reference proteome</keyword>
<evidence type="ECO:0000256" key="2">
    <source>
        <dbReference type="ARBA" id="ARBA00022801"/>
    </source>
</evidence>
<keyword evidence="2" id="KW-0378">Hydrolase</keyword>
<evidence type="ECO:0000313" key="5">
    <source>
        <dbReference type="EMBL" id="GAA3639778.1"/>
    </source>
</evidence>
<sequence>MTADPAGIRGIPRETLISVDVETAGPNPAEYSMLSIGACLVDEPDTGFYIELKPLTDNAREESLAVSGLTMEQLSVEGVAPDAAMAEFDAWVHAVTPDGAIPILVAFNAVFDWMFLDHYFRRFLARNPFGHSALDIKAYAMGAAGGSWGETSMRVLSPLYLDGRHLSHNALGDARDQAELFRRIRSARHSG</sequence>
<dbReference type="SUPFAM" id="SSF53098">
    <property type="entry name" value="Ribonuclease H-like"/>
    <property type="match status" value="1"/>
</dbReference>